<evidence type="ECO:0000256" key="1">
    <source>
        <dbReference type="ARBA" id="ARBA00022679"/>
    </source>
</evidence>
<dbReference type="GO" id="GO:0008080">
    <property type="term" value="F:N-acetyltransferase activity"/>
    <property type="evidence" value="ECO:0007669"/>
    <property type="project" value="InterPro"/>
</dbReference>
<dbReference type="InterPro" id="IPR000182">
    <property type="entry name" value="GNAT_dom"/>
</dbReference>
<dbReference type="PANTHER" id="PTHR13947">
    <property type="entry name" value="GNAT FAMILY N-ACETYLTRANSFERASE"/>
    <property type="match status" value="1"/>
</dbReference>
<protein>
    <submittedName>
        <fullName evidence="3">Putative acetyltransferase</fullName>
    </submittedName>
</protein>
<dbReference type="CDD" id="cd04301">
    <property type="entry name" value="NAT_SF"/>
    <property type="match status" value="1"/>
</dbReference>
<feature type="domain" description="N-acetyltransferase" evidence="2">
    <location>
        <begin position="28"/>
        <end position="185"/>
    </location>
</feature>
<dbReference type="Proteomes" id="UP000182961">
    <property type="component" value="Unassembled WGS sequence"/>
</dbReference>
<reference evidence="4" key="1">
    <citation type="submission" date="2016-10" db="EMBL/GenBank/DDBJ databases">
        <authorList>
            <person name="Varghese N."/>
            <person name="Submissions S."/>
        </authorList>
    </citation>
    <scope>NUCLEOTIDE SEQUENCE [LARGE SCALE GENOMIC DNA]</scope>
    <source>
        <strain evidence="4">DSM 4002</strain>
    </source>
</reference>
<dbReference type="EMBL" id="FOUT01000009">
    <property type="protein sequence ID" value="SFN27105.1"/>
    <property type="molecule type" value="Genomic_DNA"/>
</dbReference>
<accession>A0A1I4XMS2</accession>
<gene>
    <name evidence="3" type="ORF">SAMN05444143_10960</name>
</gene>
<sequence>MPISFANLSINNAIFVALTSVLNTMSNWTIRKIEKKDNPAVAQLIRAVFDELEIPKVGTAYEDPYLDLMFEEYSKPRSLYFVVEQDGEVVGCAGVAPLANEKETICELQKMYFLPATRGKGIGSEMMAICLQTAKDFGFEQCYLETMPFMHEAQKLYKKTGFEYLCSAMGNTGHSSCPVWMLKDL</sequence>
<dbReference type="Pfam" id="PF00583">
    <property type="entry name" value="Acetyltransf_1"/>
    <property type="match status" value="1"/>
</dbReference>
<proteinExistence type="predicted"/>
<dbReference type="InterPro" id="IPR050769">
    <property type="entry name" value="NAT_camello-type"/>
</dbReference>
<dbReference type="InterPro" id="IPR016181">
    <property type="entry name" value="Acyl_CoA_acyltransferase"/>
</dbReference>
<dbReference type="SUPFAM" id="SSF55729">
    <property type="entry name" value="Acyl-CoA N-acyltransferases (Nat)"/>
    <property type="match status" value="1"/>
</dbReference>
<evidence type="ECO:0000313" key="3">
    <source>
        <dbReference type="EMBL" id="SFN27105.1"/>
    </source>
</evidence>
<evidence type="ECO:0000313" key="4">
    <source>
        <dbReference type="Proteomes" id="UP000182961"/>
    </source>
</evidence>
<dbReference type="PANTHER" id="PTHR13947:SF37">
    <property type="entry name" value="LD18367P"/>
    <property type="match status" value="1"/>
</dbReference>
<dbReference type="AlphaFoldDB" id="A0A1I4XMS2"/>
<name>A0A1I4XMS2_9FLAO</name>
<evidence type="ECO:0000259" key="2">
    <source>
        <dbReference type="PROSITE" id="PS51186"/>
    </source>
</evidence>
<dbReference type="eggNOG" id="COG0456">
    <property type="taxonomic scope" value="Bacteria"/>
</dbReference>
<keyword evidence="4" id="KW-1185">Reference proteome</keyword>
<dbReference type="Gene3D" id="3.40.630.30">
    <property type="match status" value="1"/>
</dbReference>
<organism evidence="3 4">
    <name type="scientific">Flavobacterium succinicans</name>
    <dbReference type="NCBI Taxonomy" id="29536"/>
    <lineage>
        <taxon>Bacteria</taxon>
        <taxon>Pseudomonadati</taxon>
        <taxon>Bacteroidota</taxon>
        <taxon>Flavobacteriia</taxon>
        <taxon>Flavobacteriales</taxon>
        <taxon>Flavobacteriaceae</taxon>
        <taxon>Flavobacterium</taxon>
    </lineage>
</organism>
<dbReference type="STRING" id="29536.FLB_06850"/>
<dbReference type="PROSITE" id="PS51186">
    <property type="entry name" value="GNAT"/>
    <property type="match status" value="1"/>
</dbReference>
<keyword evidence="1 3" id="KW-0808">Transferase</keyword>